<protein>
    <submittedName>
        <fullName evidence="2">Uncharacterized protein</fullName>
    </submittedName>
</protein>
<comment type="caution">
    <text evidence="2">The sequence shown here is derived from an EMBL/GenBank/DDBJ whole genome shotgun (WGS) entry which is preliminary data.</text>
</comment>
<dbReference type="Proteomes" id="UP001519064">
    <property type="component" value="Unassembled WGS sequence"/>
</dbReference>
<gene>
    <name evidence="2" type="ORF">ITI46_01155</name>
</gene>
<evidence type="ECO:0000313" key="3">
    <source>
        <dbReference type="Proteomes" id="UP001519064"/>
    </source>
</evidence>
<name>A0ABS3X4S4_9ACTN</name>
<keyword evidence="3" id="KW-1185">Reference proteome</keyword>
<feature type="compositionally biased region" description="Basic and acidic residues" evidence="1">
    <location>
        <begin position="1"/>
        <end position="14"/>
    </location>
</feature>
<evidence type="ECO:0000256" key="1">
    <source>
        <dbReference type="SAM" id="MobiDB-lite"/>
    </source>
</evidence>
<organism evidence="2 3">
    <name type="scientific">Streptomyces oryzae</name>
    <dbReference type="NCBI Taxonomy" id="1434886"/>
    <lineage>
        <taxon>Bacteria</taxon>
        <taxon>Bacillati</taxon>
        <taxon>Actinomycetota</taxon>
        <taxon>Actinomycetes</taxon>
        <taxon>Kitasatosporales</taxon>
        <taxon>Streptomycetaceae</taxon>
        <taxon>Streptomyces</taxon>
    </lineage>
</organism>
<proteinExistence type="predicted"/>
<accession>A0ABS3X4S4</accession>
<dbReference type="RefSeq" id="WP_209237241.1">
    <property type="nucleotide sequence ID" value="NZ_JADKMA010000003.1"/>
</dbReference>
<reference evidence="2 3" key="1">
    <citation type="submission" date="2020-11" db="EMBL/GenBank/DDBJ databases">
        <title>Streptomyces spirodelae sp. nov., isolated from duckweed.</title>
        <authorList>
            <person name="Saimee Y."/>
            <person name="Duangmal K."/>
        </authorList>
    </citation>
    <scope>NUCLEOTIDE SEQUENCE [LARGE SCALE GENOMIC DNA]</scope>
    <source>
        <strain evidence="2 3">S16-07</strain>
    </source>
</reference>
<dbReference type="EMBL" id="JADKMA010000003">
    <property type="protein sequence ID" value="MBO8190329.1"/>
    <property type="molecule type" value="Genomic_DNA"/>
</dbReference>
<feature type="region of interest" description="Disordered" evidence="1">
    <location>
        <begin position="1"/>
        <end position="76"/>
    </location>
</feature>
<sequence>MTERIDSEYDEHPLEPPPDDEKEDAEGGDSADDFPDKDKDFSDSVPEVSVEWTEPPSFNNDPPKVGGGTGDGDTAIPPANAFYISLSSMRTAEESMLSDARTAVSKYEELRQNVAANKDTVFGQELQGGHSTVDGEGKMHAYTYDSQWAEPAKEFASVINPIQQKVLAQIASVLQATGEYIATLNAVGQMYAKADRKSVFPDPPANK</sequence>
<evidence type="ECO:0000313" key="2">
    <source>
        <dbReference type="EMBL" id="MBO8190329.1"/>
    </source>
</evidence>
<feature type="compositionally biased region" description="Acidic residues" evidence="1">
    <location>
        <begin position="17"/>
        <end position="33"/>
    </location>
</feature>